<reference evidence="11" key="1">
    <citation type="submission" date="2016-08" db="EMBL/GenBank/DDBJ databases">
        <title>VSG repertoire of Trypanosoma brucei EATRO 1125.</title>
        <authorList>
            <person name="Cross G.A."/>
        </authorList>
    </citation>
    <scope>NUCLEOTIDE SEQUENCE</scope>
    <source>
        <strain evidence="11">EATRO 1125</strain>
    </source>
</reference>
<evidence type="ECO:0000256" key="1">
    <source>
        <dbReference type="ARBA" id="ARBA00002523"/>
    </source>
</evidence>
<name>A0A1J0R8N0_9TRYP</name>
<evidence type="ECO:0000256" key="2">
    <source>
        <dbReference type="ARBA" id="ARBA00004609"/>
    </source>
</evidence>
<dbReference type="VEuPathDB" id="TriTrypDB:Tb427_000229500"/>
<feature type="chain" id="PRO_5013085523" evidence="9">
    <location>
        <begin position="23"/>
        <end position="380"/>
    </location>
</feature>
<keyword evidence="6" id="KW-0472">Membrane</keyword>
<keyword evidence="3" id="KW-1003">Cell membrane</keyword>
<comment type="subcellular location">
    <subcellularLocation>
        <location evidence="2">Cell membrane</location>
        <topology evidence="2">Lipid-anchor</topology>
        <topology evidence="2">GPI-anchor</topology>
    </subcellularLocation>
</comment>
<feature type="signal peptide" evidence="9">
    <location>
        <begin position="1"/>
        <end position="22"/>
    </location>
</feature>
<sequence length="380" mass="40135">MTGATGAILTLAILLNLKLIRGAVEDGENRAVGAALCSLAQLSTSQPPAAPSATTGDSAISSVHLLNMTLSDLAWQGSFRQPGKADAWLEEKVPSAFEKDEKWQANFKHWLQAAKDYEAAKEKNDTPENKIAKQLSPNLRKIYRAKLSALIERLTTLRSKLKEIETTDSSEDAKDVQANLNTAVYGDKTPPTGPIAENKIFSQQGSGSIGTLCDGTGTNAKAKTLIATIICTCASVASGSAKACWEPKTALTQWDGNNGGSVTAWTELKKRCHIPGKAKLTSTAIQAALSAVLAQIEYDSNVGYLGAAGTGNCAGTKATGICVKFRGATGLEHSTIQTNPWITALNKAIKGLKEIEDATAVAEGIEAAIEVTKQEEYSLL</sequence>
<protein>
    <submittedName>
        <fullName evidence="11">Variant surface glycoprotein 1125.2833</fullName>
    </submittedName>
</protein>
<evidence type="ECO:0000256" key="4">
    <source>
        <dbReference type="ARBA" id="ARBA00022622"/>
    </source>
</evidence>
<dbReference type="EMBL" id="KX700301">
    <property type="protein sequence ID" value="APD74257.1"/>
    <property type="molecule type" value="Genomic_DNA"/>
</dbReference>
<evidence type="ECO:0000259" key="10">
    <source>
        <dbReference type="Pfam" id="PF13206"/>
    </source>
</evidence>
<evidence type="ECO:0000256" key="3">
    <source>
        <dbReference type="ARBA" id="ARBA00022475"/>
    </source>
</evidence>
<proteinExistence type="predicted"/>
<dbReference type="AlphaFoldDB" id="A0A1J0R8N0"/>
<accession>A0A1J0R8N0</accession>
<keyword evidence="8" id="KW-0449">Lipoprotein</keyword>
<dbReference type="VEuPathDB" id="TriTrypDB:Tb08.27P2.290"/>
<dbReference type="GO" id="GO:0098552">
    <property type="term" value="C:side of membrane"/>
    <property type="evidence" value="ECO:0007669"/>
    <property type="project" value="UniProtKB-KW"/>
</dbReference>
<evidence type="ECO:0000256" key="9">
    <source>
        <dbReference type="SAM" id="SignalP"/>
    </source>
</evidence>
<dbReference type="Pfam" id="PF13206">
    <property type="entry name" value="VSG_B"/>
    <property type="match status" value="1"/>
</dbReference>
<evidence type="ECO:0000256" key="7">
    <source>
        <dbReference type="ARBA" id="ARBA00023180"/>
    </source>
</evidence>
<feature type="domain" description="Trypanosome variant surface glycoprotein B-type N-terminal" evidence="10">
    <location>
        <begin position="13"/>
        <end position="370"/>
    </location>
</feature>
<dbReference type="GO" id="GO:0005886">
    <property type="term" value="C:plasma membrane"/>
    <property type="evidence" value="ECO:0007669"/>
    <property type="project" value="UniProtKB-SubCell"/>
</dbReference>
<organism evidence="11">
    <name type="scientific">Trypanosoma brucei</name>
    <dbReference type="NCBI Taxonomy" id="5691"/>
    <lineage>
        <taxon>Eukaryota</taxon>
        <taxon>Discoba</taxon>
        <taxon>Euglenozoa</taxon>
        <taxon>Kinetoplastea</taxon>
        <taxon>Metakinetoplastina</taxon>
        <taxon>Trypanosomatida</taxon>
        <taxon>Trypanosomatidae</taxon>
        <taxon>Trypanosoma</taxon>
    </lineage>
</organism>
<evidence type="ECO:0000256" key="5">
    <source>
        <dbReference type="ARBA" id="ARBA00022729"/>
    </source>
</evidence>
<evidence type="ECO:0000256" key="6">
    <source>
        <dbReference type="ARBA" id="ARBA00023136"/>
    </source>
</evidence>
<keyword evidence="4" id="KW-0336">GPI-anchor</keyword>
<dbReference type="InterPro" id="IPR025932">
    <property type="entry name" value="Trypano_VSG_B_N_dom"/>
</dbReference>
<comment type="function">
    <text evidence="1">VSG forms a coat on the surface of the parasite. The trypanosome evades the immune response of the host by expressing a series of antigenically distinct VSGs from an estimated 1000 VSG genes.</text>
</comment>
<keyword evidence="7" id="KW-0325">Glycoprotein</keyword>
<evidence type="ECO:0000256" key="8">
    <source>
        <dbReference type="ARBA" id="ARBA00023288"/>
    </source>
</evidence>
<evidence type="ECO:0000313" key="11">
    <source>
        <dbReference type="EMBL" id="APD74257.1"/>
    </source>
</evidence>
<keyword evidence="5 9" id="KW-0732">Signal</keyword>